<dbReference type="RefSeq" id="WP_185054247.1">
    <property type="nucleotide sequence ID" value="NZ_BAABIX010000012.1"/>
</dbReference>
<evidence type="ECO:0000313" key="2">
    <source>
        <dbReference type="EMBL" id="MBB5137331.1"/>
    </source>
</evidence>
<comment type="caution">
    <text evidence="2">The sequence shown here is derived from an EMBL/GenBank/DDBJ whole genome shotgun (WGS) entry which is preliminary data.</text>
</comment>
<evidence type="ECO:0000313" key="3">
    <source>
        <dbReference type="Proteomes" id="UP000578449"/>
    </source>
</evidence>
<dbReference type="Proteomes" id="UP000578449">
    <property type="component" value="Unassembled WGS sequence"/>
</dbReference>
<proteinExistence type="predicted"/>
<evidence type="ECO:0000256" key="1">
    <source>
        <dbReference type="SAM" id="MobiDB-lite"/>
    </source>
</evidence>
<reference evidence="2 3" key="1">
    <citation type="submission" date="2020-08" db="EMBL/GenBank/DDBJ databases">
        <title>Genomic Encyclopedia of Type Strains, Phase IV (KMG-IV): sequencing the most valuable type-strain genomes for metagenomic binning, comparative biology and taxonomic classification.</title>
        <authorList>
            <person name="Goeker M."/>
        </authorList>
    </citation>
    <scope>NUCLEOTIDE SEQUENCE [LARGE SCALE GENOMIC DNA]</scope>
    <source>
        <strain evidence="2 3">DSM 45615</strain>
    </source>
</reference>
<dbReference type="AlphaFoldDB" id="A0A840PHP2"/>
<sequence length="106" mass="11788">MAVGLLEVYERFEMLEFDLRQVDWRARLAQLGVGPIQCLRPIRAARCTPARNSRGQYLHVEPPGSLSSRNSVFTRRRAYKLLSSPGASGRHDNDVPMVKAPPGALG</sequence>
<gene>
    <name evidence="2" type="ORF">HNP84_007083</name>
</gene>
<organism evidence="2 3">
    <name type="scientific">Thermocatellispora tengchongensis</name>
    <dbReference type="NCBI Taxonomy" id="1073253"/>
    <lineage>
        <taxon>Bacteria</taxon>
        <taxon>Bacillati</taxon>
        <taxon>Actinomycetota</taxon>
        <taxon>Actinomycetes</taxon>
        <taxon>Streptosporangiales</taxon>
        <taxon>Streptosporangiaceae</taxon>
        <taxon>Thermocatellispora</taxon>
    </lineage>
</organism>
<keyword evidence="3" id="KW-1185">Reference proteome</keyword>
<dbReference type="EMBL" id="JACHGN010000017">
    <property type="protein sequence ID" value="MBB5137331.1"/>
    <property type="molecule type" value="Genomic_DNA"/>
</dbReference>
<name>A0A840PHP2_9ACTN</name>
<protein>
    <submittedName>
        <fullName evidence="2">Uncharacterized protein</fullName>
    </submittedName>
</protein>
<feature type="region of interest" description="Disordered" evidence="1">
    <location>
        <begin position="83"/>
        <end position="106"/>
    </location>
</feature>
<accession>A0A840PHP2</accession>